<evidence type="ECO:0000313" key="1">
    <source>
        <dbReference type="EMBL" id="MBN6104837.1"/>
    </source>
</evidence>
<dbReference type="Gene3D" id="2.60.120.620">
    <property type="entry name" value="q2cbj1_9rhob like domain"/>
    <property type="match status" value="1"/>
</dbReference>
<accession>A0ABS3B995</accession>
<reference evidence="1 2" key="1">
    <citation type="submission" date="2021-02" db="EMBL/GenBank/DDBJ databases">
        <title>Taxonomically Unique Crown Gall-Associated Xanthomonas Stains Have Deficiency in Virulence Repertories.</title>
        <authorList>
            <person name="Mafakheri H."/>
            <person name="Taghavi S.M."/>
            <person name="Dimkic I."/>
            <person name="Nemanja K."/>
            <person name="Osdaghi E."/>
        </authorList>
    </citation>
    <scope>NUCLEOTIDE SEQUENCE [LARGE SCALE GENOMIC DNA]</scope>
    <source>
        <strain evidence="1 2">FX4</strain>
    </source>
</reference>
<dbReference type="InterPro" id="IPR012668">
    <property type="entry name" value="CHP02466"/>
</dbReference>
<dbReference type="EMBL" id="JAFIWB010000042">
    <property type="protein sequence ID" value="MBN6104837.1"/>
    <property type="molecule type" value="Genomic_DNA"/>
</dbReference>
<dbReference type="RefSeq" id="WP_206231136.1">
    <property type="nucleotide sequence ID" value="NZ_JAFIWB010000042.1"/>
</dbReference>
<comment type="caution">
    <text evidence="1">The sequence shown here is derived from an EMBL/GenBank/DDBJ whole genome shotgun (WGS) entry which is preliminary data.</text>
</comment>
<protein>
    <recommendedName>
        <fullName evidence="3">2OG-Fe(II) oxygenase</fullName>
    </recommendedName>
</protein>
<organism evidence="1 2">
    <name type="scientific">Xanthomonas bonasiae</name>
    <dbReference type="NCBI Taxonomy" id="2810351"/>
    <lineage>
        <taxon>Bacteria</taxon>
        <taxon>Pseudomonadati</taxon>
        <taxon>Pseudomonadota</taxon>
        <taxon>Gammaproteobacteria</taxon>
        <taxon>Lysobacterales</taxon>
        <taxon>Lysobacteraceae</taxon>
        <taxon>Xanthomonas</taxon>
    </lineage>
</organism>
<dbReference type="NCBIfam" id="TIGR02466">
    <property type="entry name" value="TIGR02466 family protein"/>
    <property type="match status" value="1"/>
</dbReference>
<proteinExistence type="predicted"/>
<gene>
    <name evidence="1" type="ORF">JR064_21980</name>
</gene>
<evidence type="ECO:0000313" key="2">
    <source>
        <dbReference type="Proteomes" id="UP000695802"/>
    </source>
</evidence>
<sequence>MSLHPKLVVPEQIKIHRLFATPLAQIAHPAAERLNQMLKEEIDRNRADNPAGVRHSNSGGWQSSADFNAWGGEGSMALTAYATELAYALTAVYHPEHGLVVPEFEWKINAWANVNNAGDSNAQHAHPGAFWSGVYWVDDGCDDGQEAGGELQFLDPRGVMPSLYNPELKIRIAGCLSAGLTTSIAPESGTLVMFPSWLLHSVSLFTGSRPRISVAFNFSV</sequence>
<dbReference type="Proteomes" id="UP000695802">
    <property type="component" value="Unassembled WGS sequence"/>
</dbReference>
<keyword evidence="2" id="KW-1185">Reference proteome</keyword>
<evidence type="ECO:0008006" key="3">
    <source>
        <dbReference type="Google" id="ProtNLM"/>
    </source>
</evidence>
<name>A0ABS3B995_9XANT</name>
<dbReference type="Pfam" id="PF13759">
    <property type="entry name" value="2OG-FeII_Oxy_5"/>
    <property type="match status" value="1"/>
</dbReference>